<dbReference type="Pfam" id="PF21419">
    <property type="entry name" value="RoxA-like_Cyt-c"/>
    <property type="match status" value="1"/>
</dbReference>
<evidence type="ECO:0000259" key="6">
    <source>
        <dbReference type="PROSITE" id="PS51007"/>
    </source>
</evidence>
<keyword evidence="3 4" id="KW-0408">Iron</keyword>
<feature type="domain" description="Cytochrome c" evidence="6">
    <location>
        <begin position="321"/>
        <end position="522"/>
    </location>
</feature>
<evidence type="ECO:0000256" key="3">
    <source>
        <dbReference type="ARBA" id="ARBA00023004"/>
    </source>
</evidence>
<gene>
    <name evidence="7" type="ORF">SAMN05216339_10912</name>
</gene>
<dbReference type="InterPro" id="IPR036909">
    <property type="entry name" value="Cyt_c-like_dom_sf"/>
</dbReference>
<evidence type="ECO:0000256" key="1">
    <source>
        <dbReference type="ARBA" id="ARBA00022617"/>
    </source>
</evidence>
<dbReference type="GO" id="GO:0009055">
    <property type="term" value="F:electron transfer activity"/>
    <property type="evidence" value="ECO:0007669"/>
    <property type="project" value="InterPro"/>
</dbReference>
<dbReference type="PROSITE" id="PS51007">
    <property type="entry name" value="CYTC"/>
    <property type="match status" value="1"/>
</dbReference>
<keyword evidence="2 4" id="KW-0479">Metal-binding</keyword>
<keyword evidence="5" id="KW-0732">Signal</keyword>
<feature type="chain" id="PRO_5010340534" description="Cytochrome c domain-containing protein" evidence="5">
    <location>
        <begin position="25"/>
        <end position="522"/>
    </location>
</feature>
<sequence>MKKILPAALLYVVMVLLTTAVCFAGNKRDAAEGRNIWFNSTFGGERFFSLILPNAPFNFQIGFDQMLTWPRDSRFDEYGVINDPDCTPGDASTGYFDRCTDPESAGVIGVRKFPNPSGGPPLIGITCAACHAGFDPVHPPSNPNNPQERNIHPTVGNQYLRIDRLFKSHLSPHDPRYQIFSSWALGTVDTTLLENDHINNPGMITPIWSLPNRPFFDVTADGEPARVHRNGQGGEDDIGCEQAALRVYFNIGMCAAECMVGHLANGPDGSQTPINLAECRQVCPELLQAEESVGKLCTFLQTPRAPHLVRAPQGARYIDWKVVRKGKKVFSQACESCHSNGDRSPRRNVLSDDLVHPFAEIGTNSCRARTTNWMGGHIWAAFSSDQYKERPTGGPGFYRDMPLAGIWATAPFFHNNRLGQSIGDPSVAGRITAYEDAMDLLLNPDKRDEPGSILRTTDLVQLPTPSGVVTLPAGTPIAQFASLDPGTGKNLCPDLSENQGHYFGAELLDEDKYALIEFLKTR</sequence>
<feature type="signal peptide" evidence="5">
    <location>
        <begin position="1"/>
        <end position="24"/>
    </location>
</feature>
<dbReference type="PANTHER" id="PTHR30600">
    <property type="entry name" value="CYTOCHROME C PEROXIDASE-RELATED"/>
    <property type="match status" value="1"/>
</dbReference>
<dbReference type="GO" id="GO:0004130">
    <property type="term" value="F:cytochrome-c peroxidase activity"/>
    <property type="evidence" value="ECO:0007669"/>
    <property type="project" value="TreeGrafter"/>
</dbReference>
<protein>
    <recommendedName>
        <fullName evidence="6">Cytochrome c domain-containing protein</fullName>
    </recommendedName>
</protein>
<dbReference type="SUPFAM" id="SSF46626">
    <property type="entry name" value="Cytochrome c"/>
    <property type="match status" value="1"/>
</dbReference>
<proteinExistence type="predicted"/>
<evidence type="ECO:0000256" key="4">
    <source>
        <dbReference type="PROSITE-ProRule" id="PRU00433"/>
    </source>
</evidence>
<evidence type="ECO:0000313" key="7">
    <source>
        <dbReference type="EMBL" id="SFU72960.1"/>
    </source>
</evidence>
<evidence type="ECO:0000256" key="5">
    <source>
        <dbReference type="SAM" id="SignalP"/>
    </source>
</evidence>
<dbReference type="AlphaFoldDB" id="A0A1I7IJ63"/>
<reference evidence="7 8" key="1">
    <citation type="submission" date="2016-10" db="EMBL/GenBank/DDBJ databases">
        <authorList>
            <person name="de Groot N.N."/>
        </authorList>
    </citation>
    <scope>NUCLEOTIDE SEQUENCE [LARGE SCALE GENOMIC DNA]</scope>
    <source>
        <strain evidence="7 8">Nm24</strain>
    </source>
</reference>
<dbReference type="InterPro" id="IPR009056">
    <property type="entry name" value="Cyt_c-like_dom"/>
</dbReference>
<dbReference type="InterPro" id="IPR051395">
    <property type="entry name" value="Cytochrome_c_Peroxidase/MauG"/>
</dbReference>
<dbReference type="Proteomes" id="UP000183926">
    <property type="component" value="Unassembled WGS sequence"/>
</dbReference>
<dbReference type="OrthoDB" id="9805202at2"/>
<dbReference type="RefSeq" id="WP_074929033.1">
    <property type="nucleotide sequence ID" value="NZ_FPBL01000009.1"/>
</dbReference>
<dbReference type="PANTHER" id="PTHR30600:SF9">
    <property type="entry name" value="BLR7738 PROTEIN"/>
    <property type="match status" value="1"/>
</dbReference>
<organism evidence="7 8">
    <name type="scientific">Nitrosomonas eutropha</name>
    <dbReference type="NCBI Taxonomy" id="916"/>
    <lineage>
        <taxon>Bacteria</taxon>
        <taxon>Pseudomonadati</taxon>
        <taxon>Pseudomonadota</taxon>
        <taxon>Betaproteobacteria</taxon>
        <taxon>Nitrosomonadales</taxon>
        <taxon>Nitrosomonadaceae</taxon>
        <taxon>Nitrosomonas</taxon>
    </lineage>
</organism>
<name>A0A1I7IJ63_9PROT</name>
<keyword evidence="1 4" id="KW-0349">Heme</keyword>
<evidence type="ECO:0000256" key="2">
    <source>
        <dbReference type="ARBA" id="ARBA00022723"/>
    </source>
</evidence>
<evidence type="ECO:0000313" key="8">
    <source>
        <dbReference type="Proteomes" id="UP000183926"/>
    </source>
</evidence>
<accession>A0A1I7IJ63</accession>
<dbReference type="GO" id="GO:0020037">
    <property type="term" value="F:heme binding"/>
    <property type="evidence" value="ECO:0007669"/>
    <property type="project" value="InterPro"/>
</dbReference>
<dbReference type="GO" id="GO:0046872">
    <property type="term" value="F:metal ion binding"/>
    <property type="evidence" value="ECO:0007669"/>
    <property type="project" value="UniProtKB-KW"/>
</dbReference>
<dbReference type="EMBL" id="FPBL01000009">
    <property type="protein sequence ID" value="SFU72960.1"/>
    <property type="molecule type" value="Genomic_DNA"/>
</dbReference>
<dbReference type="Gene3D" id="1.10.760.10">
    <property type="entry name" value="Cytochrome c-like domain"/>
    <property type="match status" value="1"/>
</dbReference>